<dbReference type="KEGG" id="mfy:HH212_20940"/>
<dbReference type="Gene3D" id="3.30.420.40">
    <property type="match status" value="1"/>
</dbReference>
<evidence type="ECO:0000313" key="6">
    <source>
        <dbReference type="EMBL" id="QJE02179.1"/>
    </source>
</evidence>
<sequence>MNAPAGPGRRAAAGADADAGAGLRLLADIGGTNARFALQDATAHARDGGAGLAAAAGFVDIGVLACSEHATIGAALDAYLTRAAARGLAVDGIRHAALAIANPVEGDAVCMTNHHWRFSIAALRAERGLDTLLVLNDFQALAMALPHLRAGQRETVGASTGTSTGAGPGSASPVAAPGRPIGLVGPGTGLGVSAVVPCGGRWIALAGEGGHASFAAATRAEARILDALQERFGHVSAERLLSGTGLELIHAVTAARHLPAPEITRRALADDDAACRATVATFCAVLGSVAGNVALTLGATGGMYIGGGIVPRLGRLFHDSAFRARFEDKGRLQPYLARIPTWLVTEPYPALHGAAALLAESIAEDSAERSHERGAGARRPAPARH</sequence>
<keyword evidence="3" id="KW-0067">ATP-binding</keyword>
<dbReference type="GO" id="GO:0006096">
    <property type="term" value="P:glycolytic process"/>
    <property type="evidence" value="ECO:0007669"/>
    <property type="project" value="UniProtKB-UniRule"/>
</dbReference>
<dbReference type="GO" id="GO:0005524">
    <property type="term" value="F:ATP binding"/>
    <property type="evidence" value="ECO:0007669"/>
    <property type="project" value="UniProtKB-UniRule"/>
</dbReference>
<evidence type="ECO:0000256" key="3">
    <source>
        <dbReference type="HAMAP-Rule" id="MF_00524"/>
    </source>
</evidence>
<dbReference type="PANTHER" id="PTHR47690:SF1">
    <property type="entry name" value="GLUCOKINASE"/>
    <property type="match status" value="1"/>
</dbReference>
<feature type="region of interest" description="Disordered" evidence="5">
    <location>
        <begin position="365"/>
        <end position="385"/>
    </location>
</feature>
<dbReference type="PANTHER" id="PTHR47690">
    <property type="entry name" value="GLUCOKINASE"/>
    <property type="match status" value="1"/>
</dbReference>
<keyword evidence="3" id="KW-0547">Nucleotide-binding</keyword>
<reference evidence="6 7" key="1">
    <citation type="submission" date="2020-04" db="EMBL/GenBank/DDBJ databases">
        <title>Genome sequencing of novel species.</title>
        <authorList>
            <person name="Heo J."/>
            <person name="Kim S.-J."/>
            <person name="Kim J.-S."/>
            <person name="Hong S.-B."/>
            <person name="Kwon S.-W."/>
        </authorList>
    </citation>
    <scope>NUCLEOTIDE SEQUENCE [LARGE SCALE GENOMIC DNA]</scope>
    <source>
        <strain evidence="6 7">GN2-R2</strain>
    </source>
</reference>
<dbReference type="HAMAP" id="MF_00524">
    <property type="entry name" value="Glucokinase"/>
    <property type="match status" value="1"/>
</dbReference>
<dbReference type="EC" id="2.7.1.2" evidence="3"/>
<comment type="catalytic activity">
    <reaction evidence="3">
        <text>D-glucose + ATP = D-glucose 6-phosphate + ADP + H(+)</text>
        <dbReference type="Rhea" id="RHEA:17825"/>
        <dbReference type="ChEBI" id="CHEBI:4167"/>
        <dbReference type="ChEBI" id="CHEBI:15378"/>
        <dbReference type="ChEBI" id="CHEBI:30616"/>
        <dbReference type="ChEBI" id="CHEBI:61548"/>
        <dbReference type="ChEBI" id="CHEBI:456216"/>
        <dbReference type="EC" id="2.7.1.2"/>
    </reaction>
</comment>
<keyword evidence="1 3" id="KW-0808">Transferase</keyword>
<keyword evidence="7" id="KW-1185">Reference proteome</keyword>
<comment type="subcellular location">
    <subcellularLocation>
        <location evidence="3">Cytoplasm</location>
    </subcellularLocation>
</comment>
<keyword evidence="2 3" id="KW-0418">Kinase</keyword>
<evidence type="ECO:0000256" key="1">
    <source>
        <dbReference type="ARBA" id="ARBA00022679"/>
    </source>
</evidence>
<dbReference type="SUPFAM" id="SSF53067">
    <property type="entry name" value="Actin-like ATPase domain"/>
    <property type="match status" value="1"/>
</dbReference>
<dbReference type="NCBIfam" id="TIGR00749">
    <property type="entry name" value="glk"/>
    <property type="match status" value="1"/>
</dbReference>
<dbReference type="GO" id="GO:0005829">
    <property type="term" value="C:cytosol"/>
    <property type="evidence" value="ECO:0007669"/>
    <property type="project" value="TreeGrafter"/>
</dbReference>
<feature type="region of interest" description="Disordered" evidence="5">
    <location>
        <begin position="154"/>
        <end position="174"/>
    </location>
</feature>
<feature type="binding site" evidence="3">
    <location>
        <begin position="27"/>
        <end position="32"/>
    </location>
    <ligand>
        <name>ATP</name>
        <dbReference type="ChEBI" id="CHEBI:30616"/>
    </ligand>
</feature>
<keyword evidence="3" id="KW-0963">Cytoplasm</keyword>
<proteinExistence type="inferred from homology"/>
<evidence type="ECO:0000256" key="5">
    <source>
        <dbReference type="SAM" id="MobiDB-lite"/>
    </source>
</evidence>
<evidence type="ECO:0000256" key="2">
    <source>
        <dbReference type="ARBA" id="ARBA00022777"/>
    </source>
</evidence>
<dbReference type="EMBL" id="CP051685">
    <property type="protein sequence ID" value="QJE02179.1"/>
    <property type="molecule type" value="Genomic_DNA"/>
</dbReference>
<feature type="compositionally biased region" description="Low complexity" evidence="5">
    <location>
        <begin position="155"/>
        <end position="174"/>
    </location>
</feature>
<dbReference type="GO" id="GO:0005536">
    <property type="term" value="F:D-glucose binding"/>
    <property type="evidence" value="ECO:0007669"/>
    <property type="project" value="InterPro"/>
</dbReference>
<evidence type="ECO:0000313" key="7">
    <source>
        <dbReference type="Proteomes" id="UP000502415"/>
    </source>
</evidence>
<dbReference type="CDD" id="cd24008">
    <property type="entry name" value="ASKHA_NBD_GLK"/>
    <property type="match status" value="1"/>
</dbReference>
<keyword evidence="3" id="KW-0324">Glycolysis</keyword>
<name>A0A7Z2VZQ2_9BURK</name>
<gene>
    <name evidence="3 6" type="primary">glk</name>
    <name evidence="6" type="ORF">HH212_20940</name>
</gene>
<dbReference type="Gene3D" id="3.40.367.20">
    <property type="match status" value="1"/>
</dbReference>
<evidence type="ECO:0000256" key="4">
    <source>
        <dbReference type="RuleBase" id="RU004046"/>
    </source>
</evidence>
<comment type="similarity">
    <text evidence="3 4">Belongs to the bacterial glucokinase family.</text>
</comment>
<organism evidence="6 7">
    <name type="scientific">Massilia forsythiae</name>
    <dbReference type="NCBI Taxonomy" id="2728020"/>
    <lineage>
        <taxon>Bacteria</taxon>
        <taxon>Pseudomonadati</taxon>
        <taxon>Pseudomonadota</taxon>
        <taxon>Betaproteobacteria</taxon>
        <taxon>Burkholderiales</taxon>
        <taxon>Oxalobacteraceae</taxon>
        <taxon>Telluria group</taxon>
        <taxon>Massilia</taxon>
    </lineage>
</organism>
<dbReference type="InterPro" id="IPR050201">
    <property type="entry name" value="Bacterial_glucokinase"/>
</dbReference>
<accession>A0A7Z2VZQ2</accession>
<dbReference type="InterPro" id="IPR043129">
    <property type="entry name" value="ATPase_NBD"/>
</dbReference>
<dbReference type="AlphaFoldDB" id="A0A7Z2VZQ2"/>
<dbReference type="Proteomes" id="UP000502415">
    <property type="component" value="Chromosome"/>
</dbReference>
<protein>
    <recommendedName>
        <fullName evidence="3">Glucokinase</fullName>
        <ecNumber evidence="3">2.7.1.2</ecNumber>
    </recommendedName>
    <alternativeName>
        <fullName evidence="3">Glucose kinase</fullName>
    </alternativeName>
</protein>
<dbReference type="InterPro" id="IPR003836">
    <property type="entry name" value="Glucokinase"/>
</dbReference>
<feature type="compositionally biased region" description="Basic and acidic residues" evidence="5">
    <location>
        <begin position="366"/>
        <end position="375"/>
    </location>
</feature>
<dbReference type="Pfam" id="PF02685">
    <property type="entry name" value="Glucokinase"/>
    <property type="match status" value="1"/>
</dbReference>
<dbReference type="GO" id="GO:0004340">
    <property type="term" value="F:glucokinase activity"/>
    <property type="evidence" value="ECO:0007669"/>
    <property type="project" value="UniProtKB-UniRule"/>
</dbReference>
<dbReference type="RefSeq" id="WP_170204266.1">
    <property type="nucleotide sequence ID" value="NZ_CP051685.1"/>
</dbReference>